<evidence type="ECO:0000313" key="2">
    <source>
        <dbReference type="EMBL" id="SFS74953.1"/>
    </source>
</evidence>
<dbReference type="EMBL" id="FOZZ01000004">
    <property type="protein sequence ID" value="SFS74953.1"/>
    <property type="molecule type" value="Genomic_DNA"/>
</dbReference>
<reference evidence="2 3" key="1">
    <citation type="submission" date="2016-10" db="EMBL/GenBank/DDBJ databases">
        <authorList>
            <person name="de Groot N.N."/>
        </authorList>
    </citation>
    <scope>NUCLEOTIDE SEQUENCE [LARGE SCALE GENOMIC DNA]</scope>
    <source>
        <strain evidence="2 3">DSM 22789</strain>
    </source>
</reference>
<evidence type="ECO:0000256" key="1">
    <source>
        <dbReference type="SAM" id="Phobius"/>
    </source>
</evidence>
<evidence type="ECO:0000313" key="3">
    <source>
        <dbReference type="Proteomes" id="UP000198785"/>
    </source>
</evidence>
<dbReference type="Proteomes" id="UP000198785">
    <property type="component" value="Unassembled WGS sequence"/>
</dbReference>
<gene>
    <name evidence="2" type="ORF">SAMN05660206_104234</name>
</gene>
<name>A0A1I6SDG4_9SPHI</name>
<protein>
    <recommendedName>
        <fullName evidence="4">DUF4328 domain-containing protein</fullName>
    </recommendedName>
</protein>
<feature type="transmembrane region" description="Helical" evidence="1">
    <location>
        <begin position="115"/>
        <end position="133"/>
    </location>
</feature>
<organism evidence="2 3">
    <name type="scientific">Sphingobacterium wenxiniae</name>
    <dbReference type="NCBI Taxonomy" id="683125"/>
    <lineage>
        <taxon>Bacteria</taxon>
        <taxon>Pseudomonadati</taxon>
        <taxon>Bacteroidota</taxon>
        <taxon>Sphingobacteriia</taxon>
        <taxon>Sphingobacteriales</taxon>
        <taxon>Sphingobacteriaceae</taxon>
        <taxon>Sphingobacterium</taxon>
    </lineage>
</organism>
<dbReference type="STRING" id="683125.SAMN05660206_104234"/>
<feature type="transmembrane region" description="Helical" evidence="1">
    <location>
        <begin position="48"/>
        <end position="68"/>
    </location>
</feature>
<feature type="transmembrane region" description="Helical" evidence="1">
    <location>
        <begin position="13"/>
        <end position="36"/>
    </location>
</feature>
<proteinExistence type="predicted"/>
<keyword evidence="1" id="KW-0472">Membrane</keyword>
<keyword evidence="1" id="KW-1133">Transmembrane helix</keyword>
<dbReference type="AlphaFoldDB" id="A0A1I6SDG4"/>
<keyword evidence="3" id="KW-1185">Reference proteome</keyword>
<keyword evidence="1" id="KW-0812">Transmembrane</keyword>
<sequence>MFDMLPEGISKDLIQYAIIVAVIGLIIKVVFAYTLYSTLKLVKKENQCILPSQIWFVALPLFNIYWNFEVVRRLADSLNNEFYDRQIEVEENPTRKAGQLFAWTYLLRNIPLPPFILLIIGMLHFVYYITYWIKVYQYKSLLALHVNHFGTDYTAKKEENEN</sequence>
<accession>A0A1I6SDG4</accession>
<dbReference type="RefSeq" id="WP_212611642.1">
    <property type="nucleotide sequence ID" value="NZ_FOZZ01000004.1"/>
</dbReference>
<evidence type="ECO:0008006" key="4">
    <source>
        <dbReference type="Google" id="ProtNLM"/>
    </source>
</evidence>